<gene>
    <name evidence="2" type="ORF">I7I53_00660</name>
</gene>
<evidence type="ECO:0000313" key="3">
    <source>
        <dbReference type="Proteomes" id="UP000663419"/>
    </source>
</evidence>
<dbReference type="EMBL" id="CP069104">
    <property type="protein sequence ID" value="QSS53406.1"/>
    <property type="molecule type" value="Genomic_DNA"/>
</dbReference>
<evidence type="ECO:0000313" key="2">
    <source>
        <dbReference type="EMBL" id="QSS53406.1"/>
    </source>
</evidence>
<feature type="region of interest" description="Disordered" evidence="1">
    <location>
        <begin position="1"/>
        <end position="35"/>
    </location>
</feature>
<dbReference type="AlphaFoldDB" id="A0A8A1LHL5"/>
<protein>
    <submittedName>
        <fullName evidence="2">Uncharacterized protein</fullName>
    </submittedName>
</protein>
<evidence type="ECO:0000256" key="1">
    <source>
        <dbReference type="SAM" id="MobiDB-lite"/>
    </source>
</evidence>
<feature type="compositionally biased region" description="Basic residues" evidence="1">
    <location>
        <begin position="1"/>
        <end position="12"/>
    </location>
</feature>
<sequence>MKRKGRNGRKGTRSRDRNAWQLMDKKKKQKTNEQNKCESLIIIHIQNPSRMLKRYIKPKSLNMPAKMQIYRKQIIT</sequence>
<organism evidence="2 3">
    <name type="scientific">Ajellomyces capsulatus (strain H88)</name>
    <name type="common">Darling's disease fungus</name>
    <name type="synonym">Histoplasma capsulatum</name>
    <dbReference type="NCBI Taxonomy" id="544711"/>
    <lineage>
        <taxon>Eukaryota</taxon>
        <taxon>Fungi</taxon>
        <taxon>Dikarya</taxon>
        <taxon>Ascomycota</taxon>
        <taxon>Pezizomycotina</taxon>
        <taxon>Eurotiomycetes</taxon>
        <taxon>Eurotiomycetidae</taxon>
        <taxon>Onygenales</taxon>
        <taxon>Ajellomycetaceae</taxon>
        <taxon>Histoplasma</taxon>
    </lineage>
</organism>
<accession>A0A8A1LHL5</accession>
<name>A0A8A1LHL5_AJEC8</name>
<proteinExistence type="predicted"/>
<dbReference type="VEuPathDB" id="FungiDB:I7I53_00660"/>
<reference evidence="2" key="1">
    <citation type="submission" date="2021-01" db="EMBL/GenBank/DDBJ databases">
        <title>Chromosome-level genome assembly of a human fungal pathogen reveals clustering of transcriptionally co-regulated genes.</title>
        <authorList>
            <person name="Voorhies M."/>
            <person name="Cohen S."/>
            <person name="Shea T.P."/>
            <person name="Petrus S."/>
            <person name="Munoz J.F."/>
            <person name="Poplawski S."/>
            <person name="Goldman W.E."/>
            <person name="Michael T."/>
            <person name="Cuomo C.A."/>
            <person name="Sil A."/>
            <person name="Beyhan S."/>
        </authorList>
    </citation>
    <scope>NUCLEOTIDE SEQUENCE</scope>
    <source>
        <strain evidence="2">H88</strain>
    </source>
</reference>
<dbReference type="Proteomes" id="UP000663419">
    <property type="component" value="Chromosome 3"/>
</dbReference>